<dbReference type="Proteomes" id="UP000095192">
    <property type="component" value="Unassembled WGS sequence"/>
</dbReference>
<dbReference type="VEuPathDB" id="ToxoDB:LOC34621012"/>
<dbReference type="CDD" id="cd07473">
    <property type="entry name" value="Peptidases_S8_Subtilisin_like"/>
    <property type="match status" value="1"/>
</dbReference>
<evidence type="ECO:0000256" key="6">
    <source>
        <dbReference type="ARBA" id="ARBA00023619"/>
    </source>
</evidence>
<dbReference type="PRINTS" id="PR00723">
    <property type="entry name" value="SUBTILISIN"/>
</dbReference>
<keyword evidence="4 7" id="KW-0720">Serine protease</keyword>
<feature type="active site" description="Charge relay system" evidence="7">
    <location>
        <position position="337"/>
    </location>
</feature>
<dbReference type="VEuPathDB" id="ToxoDB:cyc_01999"/>
<dbReference type="InterPro" id="IPR000209">
    <property type="entry name" value="Peptidase_S8/S53_dom"/>
</dbReference>
<dbReference type="PROSITE" id="PS51892">
    <property type="entry name" value="SUBTILASE"/>
    <property type="match status" value="1"/>
</dbReference>
<evidence type="ECO:0000256" key="2">
    <source>
        <dbReference type="ARBA" id="ARBA00022670"/>
    </source>
</evidence>
<dbReference type="InterPro" id="IPR050131">
    <property type="entry name" value="Peptidase_S8_subtilisin-like"/>
</dbReference>
<dbReference type="PANTHER" id="PTHR43806">
    <property type="entry name" value="PEPTIDASE S8"/>
    <property type="match status" value="1"/>
</dbReference>
<feature type="region of interest" description="Disordered" evidence="8">
    <location>
        <begin position="256"/>
        <end position="283"/>
    </location>
</feature>
<dbReference type="InParanoid" id="A0A1D3CTV8"/>
<dbReference type="InterPro" id="IPR023828">
    <property type="entry name" value="Peptidase_S8_Ser-AS"/>
</dbReference>
<reference evidence="10 11" key="1">
    <citation type="journal article" date="2016" name="BMC Genomics">
        <title>Comparative genomics reveals Cyclospora cayetanensis possesses coccidia-like metabolism and invasion components but unique surface antigens.</title>
        <authorList>
            <person name="Liu S."/>
            <person name="Wang L."/>
            <person name="Zheng H."/>
            <person name="Xu Z."/>
            <person name="Roellig D.M."/>
            <person name="Li N."/>
            <person name="Frace M.A."/>
            <person name="Tang K."/>
            <person name="Arrowood M.J."/>
            <person name="Moss D.M."/>
            <person name="Zhang L."/>
            <person name="Feng Y."/>
            <person name="Xiao L."/>
        </authorList>
    </citation>
    <scope>NUCLEOTIDE SEQUENCE [LARGE SCALE GENOMIC DNA]</scope>
    <source>
        <strain evidence="10 11">CHN_HEN01</strain>
    </source>
</reference>
<dbReference type="InterPro" id="IPR015500">
    <property type="entry name" value="Peptidase_S8_subtilisin-rel"/>
</dbReference>
<dbReference type="GO" id="GO:0006508">
    <property type="term" value="P:proteolysis"/>
    <property type="evidence" value="ECO:0007669"/>
    <property type="project" value="UniProtKB-KW"/>
</dbReference>
<organism evidence="10 11">
    <name type="scientific">Cyclospora cayetanensis</name>
    <dbReference type="NCBI Taxonomy" id="88456"/>
    <lineage>
        <taxon>Eukaryota</taxon>
        <taxon>Sar</taxon>
        <taxon>Alveolata</taxon>
        <taxon>Apicomplexa</taxon>
        <taxon>Conoidasida</taxon>
        <taxon>Coccidia</taxon>
        <taxon>Eucoccidiorida</taxon>
        <taxon>Eimeriorina</taxon>
        <taxon>Eimeriidae</taxon>
        <taxon>Cyclospora</taxon>
    </lineage>
</organism>
<evidence type="ECO:0000256" key="3">
    <source>
        <dbReference type="ARBA" id="ARBA00022801"/>
    </source>
</evidence>
<dbReference type="GO" id="GO:0004252">
    <property type="term" value="F:serine-type endopeptidase activity"/>
    <property type="evidence" value="ECO:0007669"/>
    <property type="project" value="UniProtKB-UniRule"/>
</dbReference>
<protein>
    <recommendedName>
        <fullName evidence="6">subtilisin</fullName>
        <ecNumber evidence="6">3.4.21.62</ecNumber>
    </recommendedName>
</protein>
<dbReference type="InterPro" id="IPR022398">
    <property type="entry name" value="Peptidase_S8_His-AS"/>
</dbReference>
<evidence type="ECO:0000256" key="4">
    <source>
        <dbReference type="ARBA" id="ARBA00022825"/>
    </source>
</evidence>
<name>A0A1D3CTV8_9EIME</name>
<dbReference type="PROSITE" id="PS00138">
    <property type="entry name" value="SUBTILASE_SER"/>
    <property type="match status" value="1"/>
</dbReference>
<keyword evidence="2 7" id="KW-0645">Protease</keyword>
<comment type="similarity">
    <text evidence="1 7">Belongs to the peptidase S8 family.</text>
</comment>
<keyword evidence="3 7" id="KW-0378">Hydrolase</keyword>
<evidence type="ECO:0000256" key="5">
    <source>
        <dbReference type="ARBA" id="ARBA00023529"/>
    </source>
</evidence>
<accession>A0A1D3CTV8</accession>
<evidence type="ECO:0000313" key="10">
    <source>
        <dbReference type="EMBL" id="OEH74644.1"/>
    </source>
</evidence>
<feature type="domain" description="Peptidase S8/S53" evidence="9">
    <location>
        <begin position="331"/>
        <end position="597"/>
    </location>
</feature>
<comment type="caution">
    <text evidence="10">The sequence shown here is derived from an EMBL/GenBank/DDBJ whole genome shotgun (WGS) entry which is preliminary data.</text>
</comment>
<dbReference type="EC" id="3.4.21.62" evidence="6"/>
<evidence type="ECO:0000256" key="1">
    <source>
        <dbReference type="ARBA" id="ARBA00011073"/>
    </source>
</evidence>
<evidence type="ECO:0000256" key="8">
    <source>
        <dbReference type="SAM" id="MobiDB-lite"/>
    </source>
</evidence>
<sequence>MPCSQAELAELQAEGARTRETYRLLVSWHPECLQTLQKKVPSAIQGLCSRETVPMQLFENPNTHREGGSERHGGILKGDRASWESSVLLRGGVYMEDRVGFAELEQAAAREALEGRYLALWLFTRALGLHAKLGLSLSGCLGNCRDKLREKFQRAPPMVAAYYGTLSTDILRINKSGGQTHSDLRPSKFLSTLREVAESLSGSPNAETGALGVVLSEALACVSTVSLDRKLELQMLQPLSEVPDVAQSNPVRKNTERLAFSDQHATGDAVERNNAKDSSQPEIFRTPSGLLGDPFQMRQWYLHSFFGNFTVAAEKAWQKLEAIESLNASPVVLAVLDTGCYLHQDFIDGFDIANSIFWDNDGETDCNDGVDNDGNGYVDDCFGWNFVEDNGYPFTDDAGHGTLVTSVAAARAHDGRGGRGIHPHPKVMCLRVGSKNGVWTSATIPALDYAVKMKANVSNHSYGGPGFVAAEYEAFHRALRYEHLAVTAAGNAACDIDENESCYFTPGAFRLRGLINVMASDISGFRASFSNYGMKGVDVAAPGTLLYAGTNYRANSGSRKCTSCYTYCDGTSFAAPIVSGMAAALWHYFEAVNPPGWQHSTERPSRKVEKAIMYSVTGSKALAGALGTNGVVNMWRAMSYYDKIPGPFVPEYQMPERGYDPLYSGGDGGEGPSYGDRSIPLFVSVCLGAALVVSAYAL</sequence>
<dbReference type="Pfam" id="PF00082">
    <property type="entry name" value="Peptidase_S8"/>
    <property type="match status" value="1"/>
</dbReference>
<dbReference type="PROSITE" id="PS00137">
    <property type="entry name" value="SUBTILASE_HIS"/>
    <property type="match status" value="1"/>
</dbReference>
<dbReference type="InterPro" id="IPR034204">
    <property type="entry name" value="PfSUB1-like_cat_dom"/>
</dbReference>
<feature type="active site" description="Charge relay system" evidence="7">
    <location>
        <position position="572"/>
    </location>
</feature>
<proteinExistence type="inferred from homology"/>
<dbReference type="PANTHER" id="PTHR43806:SF11">
    <property type="entry name" value="CEREVISIN-RELATED"/>
    <property type="match status" value="1"/>
</dbReference>
<dbReference type="AlphaFoldDB" id="A0A1D3CTV8"/>
<keyword evidence="11" id="KW-1185">Reference proteome</keyword>
<gene>
    <name evidence="10" type="ORF">cyc_01999</name>
</gene>
<dbReference type="InterPro" id="IPR036852">
    <property type="entry name" value="Peptidase_S8/S53_dom_sf"/>
</dbReference>
<comment type="catalytic activity">
    <reaction evidence="5">
        <text>Hydrolysis of proteins with broad specificity for peptide bonds, and a preference for a large uncharged residue in P1. Hydrolyzes peptide amides.</text>
        <dbReference type="EC" id="3.4.21.62"/>
    </reaction>
</comment>
<evidence type="ECO:0000256" key="7">
    <source>
        <dbReference type="PROSITE-ProRule" id="PRU01240"/>
    </source>
</evidence>
<dbReference type="SUPFAM" id="SSF52743">
    <property type="entry name" value="Subtilisin-like"/>
    <property type="match status" value="1"/>
</dbReference>
<dbReference type="EMBL" id="JROU02001983">
    <property type="protein sequence ID" value="OEH74644.1"/>
    <property type="molecule type" value="Genomic_DNA"/>
</dbReference>
<evidence type="ECO:0000259" key="9">
    <source>
        <dbReference type="Pfam" id="PF00082"/>
    </source>
</evidence>
<evidence type="ECO:0000313" key="11">
    <source>
        <dbReference type="Proteomes" id="UP000095192"/>
    </source>
</evidence>
<dbReference type="Gene3D" id="3.40.50.200">
    <property type="entry name" value="Peptidase S8/S53 domain"/>
    <property type="match status" value="1"/>
</dbReference>
<feature type="active site" description="Charge relay system" evidence="7">
    <location>
        <position position="400"/>
    </location>
</feature>